<dbReference type="AlphaFoldDB" id="A0AA36J165"/>
<keyword evidence="2" id="KW-1185">Reference proteome</keyword>
<comment type="caution">
    <text evidence="1">The sequence shown here is derived from an EMBL/GenBank/DDBJ whole genome shotgun (WGS) entry which is preliminary data.</text>
</comment>
<gene>
    <name evidence="1" type="ORF">EVOR1521_LOCUS20813</name>
</gene>
<evidence type="ECO:0000313" key="2">
    <source>
        <dbReference type="Proteomes" id="UP001178507"/>
    </source>
</evidence>
<evidence type="ECO:0000313" key="1">
    <source>
        <dbReference type="EMBL" id="CAJ1396616.1"/>
    </source>
</evidence>
<dbReference type="EMBL" id="CAUJNA010003238">
    <property type="protein sequence ID" value="CAJ1396616.1"/>
    <property type="molecule type" value="Genomic_DNA"/>
</dbReference>
<name>A0AA36J165_9DINO</name>
<accession>A0AA36J165</accession>
<organism evidence="1 2">
    <name type="scientific">Effrenium voratum</name>
    <dbReference type="NCBI Taxonomy" id="2562239"/>
    <lineage>
        <taxon>Eukaryota</taxon>
        <taxon>Sar</taxon>
        <taxon>Alveolata</taxon>
        <taxon>Dinophyceae</taxon>
        <taxon>Suessiales</taxon>
        <taxon>Symbiodiniaceae</taxon>
        <taxon>Effrenium</taxon>
    </lineage>
</organism>
<protein>
    <submittedName>
        <fullName evidence="1">Uncharacterized protein</fullName>
    </submittedName>
</protein>
<reference evidence="1" key="1">
    <citation type="submission" date="2023-08" db="EMBL/GenBank/DDBJ databases">
        <authorList>
            <person name="Chen Y."/>
            <person name="Shah S."/>
            <person name="Dougan E. K."/>
            <person name="Thang M."/>
            <person name="Chan C."/>
        </authorList>
    </citation>
    <scope>NUCLEOTIDE SEQUENCE</scope>
</reference>
<dbReference type="Proteomes" id="UP001178507">
    <property type="component" value="Unassembled WGS sequence"/>
</dbReference>
<proteinExistence type="predicted"/>
<sequence>MVTLLDIFQAGRGHGSSELCVRNNHLGSVTMILCDNFGAGQLHWAQMRPNEERVVAVVELEDFDHAEACAGFYPLSQMTLRGDAPKTYGSSFQGKDIFTIKAWATGTEEFNHEAWTVCFDSFRSLATLRRTAAWVPPGPAVFVSAESGGRDVVSLQLSLLSTVLELQMPAEAPLSRLVAEIWERGYPNPLILGPRKQRWTGFGSDPALQGCSLRVLLDA</sequence>